<feature type="region of interest" description="Disordered" evidence="1">
    <location>
        <begin position="183"/>
        <end position="242"/>
    </location>
</feature>
<reference evidence="2" key="1">
    <citation type="journal article" date="2021" name="Nat. Commun.">
        <title>Genetic determinants of endophytism in the Arabidopsis root mycobiome.</title>
        <authorList>
            <person name="Mesny F."/>
            <person name="Miyauchi S."/>
            <person name="Thiergart T."/>
            <person name="Pickel B."/>
            <person name="Atanasova L."/>
            <person name="Karlsson M."/>
            <person name="Huettel B."/>
            <person name="Barry K.W."/>
            <person name="Haridas S."/>
            <person name="Chen C."/>
            <person name="Bauer D."/>
            <person name="Andreopoulos W."/>
            <person name="Pangilinan J."/>
            <person name="LaButti K."/>
            <person name="Riley R."/>
            <person name="Lipzen A."/>
            <person name="Clum A."/>
            <person name="Drula E."/>
            <person name="Henrissat B."/>
            <person name="Kohler A."/>
            <person name="Grigoriev I.V."/>
            <person name="Martin F.M."/>
            <person name="Hacquard S."/>
        </authorList>
    </citation>
    <scope>NUCLEOTIDE SEQUENCE</scope>
    <source>
        <strain evidence="2">MPI-SDFR-AT-0120</strain>
    </source>
</reference>
<feature type="compositionally biased region" description="Acidic residues" evidence="1">
    <location>
        <begin position="325"/>
        <end position="335"/>
    </location>
</feature>
<organism evidence="2 3">
    <name type="scientific">Paraphoma chrysanthemicola</name>
    <dbReference type="NCBI Taxonomy" id="798071"/>
    <lineage>
        <taxon>Eukaryota</taxon>
        <taxon>Fungi</taxon>
        <taxon>Dikarya</taxon>
        <taxon>Ascomycota</taxon>
        <taxon>Pezizomycotina</taxon>
        <taxon>Dothideomycetes</taxon>
        <taxon>Pleosporomycetidae</taxon>
        <taxon>Pleosporales</taxon>
        <taxon>Pleosporineae</taxon>
        <taxon>Phaeosphaeriaceae</taxon>
        <taxon>Paraphoma</taxon>
    </lineage>
</organism>
<gene>
    <name evidence="2" type="ORF">FB567DRAFT_627845</name>
</gene>
<dbReference type="EMBL" id="JAGMVJ010000008">
    <property type="protein sequence ID" value="KAH7088054.1"/>
    <property type="molecule type" value="Genomic_DNA"/>
</dbReference>
<evidence type="ECO:0000313" key="3">
    <source>
        <dbReference type="Proteomes" id="UP000813461"/>
    </source>
</evidence>
<sequence length="424" mass="47649">MERTPSPPRRLHTPPAPQHGHNYEPFSPRRSTRVAAQRDLSLHHEHNSPRARRDVTPTASSKRKATARISNFTLSPPSSPISSPQHRSPRSTRRAHPEVHALDSDSDHMAPTPARRFRSIMGPGMLPTPASAPRKRALQTEASLSTTARVLFPQRHATIDEVVPTPRKARKTKNLFSLESFEQNAHGESSEKIQIFTDSKERIPTRDDEEDNPFVTKKGKGRARAIPQKSKKHDARTEAMSDAVDRDEGMVYLFRGKKVFRKFHDGPPSNASATSHNDEELPVDERVLQRQIGPDARRPLTRSSIKPRLLFQEEIKERNRQNGHDEDDEEADTEIEAYAATPSRRKGKAVIHLTEAPADATPPPTVRKAKREISFDSWSRVKSAHGSGGSTRESKKRGGEPLEREADKRARSEHSTSSMSLDNF</sequence>
<protein>
    <submittedName>
        <fullName evidence="2">Uncharacterized protein</fullName>
    </submittedName>
</protein>
<feature type="compositionally biased region" description="Basic and acidic residues" evidence="1">
    <location>
        <begin position="311"/>
        <end position="324"/>
    </location>
</feature>
<keyword evidence="3" id="KW-1185">Reference proteome</keyword>
<feature type="compositionally biased region" description="Polar residues" evidence="1">
    <location>
        <begin position="415"/>
        <end position="424"/>
    </location>
</feature>
<dbReference type="OrthoDB" id="5398515at2759"/>
<feature type="compositionally biased region" description="Basic residues" evidence="1">
    <location>
        <begin position="217"/>
        <end position="234"/>
    </location>
</feature>
<feature type="region of interest" description="Disordered" evidence="1">
    <location>
        <begin position="263"/>
        <end position="424"/>
    </location>
</feature>
<evidence type="ECO:0000256" key="1">
    <source>
        <dbReference type="SAM" id="MobiDB-lite"/>
    </source>
</evidence>
<feature type="compositionally biased region" description="Basic and acidic residues" evidence="1">
    <location>
        <begin position="40"/>
        <end position="55"/>
    </location>
</feature>
<dbReference type="AlphaFoldDB" id="A0A8K0R6I2"/>
<evidence type="ECO:0000313" key="2">
    <source>
        <dbReference type="EMBL" id="KAH7088054.1"/>
    </source>
</evidence>
<feature type="compositionally biased region" description="Basic and acidic residues" evidence="1">
    <location>
        <begin position="392"/>
        <end position="414"/>
    </location>
</feature>
<accession>A0A8K0R6I2</accession>
<comment type="caution">
    <text evidence="2">The sequence shown here is derived from an EMBL/GenBank/DDBJ whole genome shotgun (WGS) entry which is preliminary data.</text>
</comment>
<proteinExistence type="predicted"/>
<name>A0A8K0R6I2_9PLEO</name>
<feature type="region of interest" description="Disordered" evidence="1">
    <location>
        <begin position="1"/>
        <end position="135"/>
    </location>
</feature>
<feature type="compositionally biased region" description="Basic and acidic residues" evidence="1">
    <location>
        <begin position="95"/>
        <end position="108"/>
    </location>
</feature>
<feature type="compositionally biased region" description="Basic and acidic residues" evidence="1">
    <location>
        <begin position="276"/>
        <end position="288"/>
    </location>
</feature>
<dbReference type="Proteomes" id="UP000813461">
    <property type="component" value="Unassembled WGS sequence"/>
</dbReference>